<dbReference type="RefSeq" id="WP_077964928.1">
    <property type="nucleotide sequence ID" value="NZ_CP045178.1"/>
</dbReference>
<accession>A0A1V4AE75</accession>
<dbReference type="EMBL" id="MVFC01000002">
    <property type="protein sequence ID" value="OON82275.1"/>
    <property type="molecule type" value="Genomic_DNA"/>
</dbReference>
<dbReference type="GO" id="GO:0030313">
    <property type="term" value="C:cell envelope"/>
    <property type="evidence" value="ECO:0007669"/>
    <property type="project" value="UniProtKB-SubCell"/>
</dbReference>
<evidence type="ECO:0000313" key="7">
    <source>
        <dbReference type="EMBL" id="OON82275.1"/>
    </source>
</evidence>
<evidence type="ECO:0000256" key="4">
    <source>
        <dbReference type="ARBA" id="ARBA00022729"/>
    </source>
</evidence>
<dbReference type="InterPro" id="IPR039424">
    <property type="entry name" value="SBP_5"/>
</dbReference>
<feature type="signal peptide" evidence="5">
    <location>
        <begin position="1"/>
        <end position="20"/>
    </location>
</feature>
<comment type="subcellular location">
    <subcellularLocation>
        <location evidence="1">Cell envelope</location>
    </subcellularLocation>
</comment>
<proteinExistence type="inferred from homology"/>
<feature type="domain" description="Solute-binding protein family 5" evidence="6">
    <location>
        <begin position="83"/>
        <end position="449"/>
    </location>
</feature>
<evidence type="ECO:0000256" key="5">
    <source>
        <dbReference type="SAM" id="SignalP"/>
    </source>
</evidence>
<protein>
    <submittedName>
        <fullName evidence="7">Peptide-binding protein</fullName>
    </submittedName>
</protein>
<dbReference type="AlphaFoldDB" id="A0A1V4AE75"/>
<dbReference type="InterPro" id="IPR000914">
    <property type="entry name" value="SBP_5_dom"/>
</dbReference>
<dbReference type="GO" id="GO:0042597">
    <property type="term" value="C:periplasmic space"/>
    <property type="evidence" value="ECO:0007669"/>
    <property type="project" value="UniProtKB-ARBA"/>
</dbReference>
<comment type="similarity">
    <text evidence="2">Belongs to the bacterial solute-binding protein 5 family.</text>
</comment>
<dbReference type="Pfam" id="PF00496">
    <property type="entry name" value="SBP_bac_5"/>
    <property type="match status" value="1"/>
</dbReference>
<dbReference type="PIRSF" id="PIRSF002741">
    <property type="entry name" value="MppA"/>
    <property type="match status" value="1"/>
</dbReference>
<dbReference type="PANTHER" id="PTHR30290">
    <property type="entry name" value="PERIPLASMIC BINDING COMPONENT OF ABC TRANSPORTER"/>
    <property type="match status" value="1"/>
</dbReference>
<organism evidence="7 8">
    <name type="scientific">Streptomyces tsukubensis</name>
    <dbReference type="NCBI Taxonomy" id="83656"/>
    <lineage>
        <taxon>Bacteria</taxon>
        <taxon>Bacillati</taxon>
        <taxon>Actinomycetota</taxon>
        <taxon>Actinomycetes</taxon>
        <taxon>Kitasatosporales</taxon>
        <taxon>Streptomycetaceae</taxon>
        <taxon>Streptomyces</taxon>
    </lineage>
</organism>
<reference evidence="7 8" key="1">
    <citation type="submission" date="2017-02" db="EMBL/GenBank/DDBJ databases">
        <title>Draft Genome Sequence of Streptomyces tsukubaensis F601, a Producer of the immunosuppressant tacrolimus FK506.</title>
        <authorList>
            <person name="Zong G."/>
            <person name="Zhong C."/>
            <person name="Fu J."/>
            <person name="Qin R."/>
            <person name="Cao G."/>
        </authorList>
    </citation>
    <scope>NUCLEOTIDE SEQUENCE [LARGE SCALE GENOMIC DNA]</scope>
    <source>
        <strain evidence="7 8">F601</strain>
    </source>
</reference>
<dbReference type="FunFam" id="3.10.105.10:FF:000012">
    <property type="entry name" value="Peptide/nickel transport system substrate-binding protein"/>
    <property type="match status" value="1"/>
</dbReference>
<dbReference type="PANTHER" id="PTHR30290:SF10">
    <property type="entry name" value="PERIPLASMIC OLIGOPEPTIDE-BINDING PROTEIN-RELATED"/>
    <property type="match status" value="1"/>
</dbReference>
<name>A0A1V4AE75_9ACTN</name>
<dbReference type="Gene3D" id="3.40.190.10">
    <property type="entry name" value="Periplasmic binding protein-like II"/>
    <property type="match status" value="1"/>
</dbReference>
<dbReference type="PROSITE" id="PS51257">
    <property type="entry name" value="PROKAR_LIPOPROTEIN"/>
    <property type="match status" value="1"/>
</dbReference>
<dbReference type="SUPFAM" id="SSF53850">
    <property type="entry name" value="Periplasmic binding protein-like II"/>
    <property type="match status" value="1"/>
</dbReference>
<evidence type="ECO:0000313" key="8">
    <source>
        <dbReference type="Proteomes" id="UP000190539"/>
    </source>
</evidence>
<keyword evidence="4 5" id="KW-0732">Signal</keyword>
<keyword evidence="3" id="KW-0813">Transport</keyword>
<dbReference type="Gene3D" id="3.90.76.10">
    <property type="entry name" value="Dipeptide-binding Protein, Domain 1"/>
    <property type="match status" value="1"/>
</dbReference>
<evidence type="ECO:0000259" key="6">
    <source>
        <dbReference type="Pfam" id="PF00496"/>
    </source>
</evidence>
<dbReference type="STRING" id="83656.B1H18_04380"/>
<evidence type="ECO:0000256" key="3">
    <source>
        <dbReference type="ARBA" id="ARBA00022448"/>
    </source>
</evidence>
<dbReference type="GO" id="GO:1904680">
    <property type="term" value="F:peptide transmembrane transporter activity"/>
    <property type="evidence" value="ECO:0007669"/>
    <property type="project" value="TreeGrafter"/>
</dbReference>
<feature type="chain" id="PRO_5012369844" evidence="5">
    <location>
        <begin position="21"/>
        <end position="534"/>
    </location>
</feature>
<dbReference type="Proteomes" id="UP000190539">
    <property type="component" value="Unassembled WGS sequence"/>
</dbReference>
<dbReference type="GO" id="GO:0015833">
    <property type="term" value="P:peptide transport"/>
    <property type="evidence" value="ECO:0007669"/>
    <property type="project" value="TreeGrafter"/>
</dbReference>
<dbReference type="OrthoDB" id="9801912at2"/>
<keyword evidence="8" id="KW-1185">Reference proteome</keyword>
<comment type="caution">
    <text evidence="7">The sequence shown here is derived from an EMBL/GenBank/DDBJ whole genome shotgun (WGS) entry which is preliminary data.</text>
</comment>
<sequence length="534" mass="58092">MNRKTLVLPAVIGLLAPVLAACGGSDGGGNDDKPIVVGTTDRFAVTKQVPAPFDPAYAYDVGSWNLMRQTVQGLMRVPRGGGEPEPDAAEKCGFTDSGNERYECTLREGLTFADGTPITSSDVKFSLARVLSLKAETAIRGLFTNIDTMETPSKRKVVFHLKSADATFPYKLATPNAGLVSSKQYSAKKFRKGFQLDGSGPYTVDMQSKGGELTKAVYTKNPKYKGSIELQNNKAEVRPFASSAAMTAKLKSGEVDVLGRTITPAEVKSMSENPPKHVSLVESPGLEISYVAFNTESGQASDKAVRQAMAQLIDRGEIASKAYGTAAEPLYSIVPATITGHTNPFFNVYGDPSTEKARTILGKANITTPVKLDLTYTTDHYGTQTKKQFEVLSKQLNDSGLFDVTIKGKPWDTFRGEELKRKYDVYGMGWFPDFADPDSFIAPFLDKENILNTPYDNEEIRSKLIPQSRSEADRLSATPSIEDIQDIVAKDVPMLPIWQGKTYAAARDDITGVEWVLSSSSVLQLWELGRGVAG</sequence>
<dbReference type="InterPro" id="IPR030678">
    <property type="entry name" value="Peptide/Ni-bd"/>
</dbReference>
<gene>
    <name evidence="7" type="ORF">B1H18_04380</name>
</gene>
<dbReference type="GO" id="GO:0043190">
    <property type="term" value="C:ATP-binding cassette (ABC) transporter complex"/>
    <property type="evidence" value="ECO:0007669"/>
    <property type="project" value="InterPro"/>
</dbReference>
<evidence type="ECO:0000256" key="1">
    <source>
        <dbReference type="ARBA" id="ARBA00004196"/>
    </source>
</evidence>
<dbReference type="Gene3D" id="3.10.105.10">
    <property type="entry name" value="Dipeptide-binding Protein, Domain 3"/>
    <property type="match status" value="1"/>
</dbReference>
<evidence type="ECO:0000256" key="2">
    <source>
        <dbReference type="ARBA" id="ARBA00005695"/>
    </source>
</evidence>